<keyword evidence="4 5" id="KW-0472">Membrane</keyword>
<dbReference type="GO" id="GO:0016020">
    <property type="term" value="C:membrane"/>
    <property type="evidence" value="ECO:0007669"/>
    <property type="project" value="UniProtKB-SubCell"/>
</dbReference>
<protein>
    <submittedName>
        <fullName evidence="7">Sodium-independent anion transporter</fullName>
    </submittedName>
</protein>
<gene>
    <name evidence="7" type="ORF">FFL34_05570</name>
</gene>
<sequence length="421" mass="44885">MLKLLPGLRQLVHYPLSNLPNDLASGMIVAFLLIPQSMAYAVIAGVPVVYGLVAAIFPLAIYALFGGSRYLSVGPVSIASLLAFSGVSTVAQHGSEHFLTAITLLTLIVGGMQILLSIIKFGTFFESISPAVISGFTSAAAIIIGLTQIKSLMGITMAPYRNVFDYVLEVIHHLSDSHSWTVIIGAGSLVFLMVVKRVFRSSLGPLMVIVASSLIVGYFHLDQGGVEVIGDIPQKLPALSLEIPTISTLFSLLPSAFMIAFISFAESYAIGKTLAANDGERLNPEQELFGLGLANITSSITGAIPVAGAISRTAVNHQAGGKSNISSFTTVVFVLITLLYLTPFLYFLPKTALAAIIIFAVSNLIDINGLRYYIQNDPGSAFLMLATFFATLMVDIFAGLMVGIFLSLLVTFIKTKVWHAT</sequence>
<dbReference type="OrthoDB" id="9771198at2"/>
<dbReference type="InterPro" id="IPR001902">
    <property type="entry name" value="SLC26A/SulP_fam"/>
</dbReference>
<feature type="transmembrane region" description="Helical" evidence="5">
    <location>
        <begin position="241"/>
        <end position="264"/>
    </location>
</feature>
<comment type="subcellular location">
    <subcellularLocation>
        <location evidence="1">Membrane</location>
        <topology evidence="1">Multi-pass membrane protein</topology>
    </subcellularLocation>
</comment>
<feature type="transmembrane region" description="Helical" evidence="5">
    <location>
        <begin position="97"/>
        <end position="119"/>
    </location>
</feature>
<feature type="transmembrane region" description="Helical" evidence="5">
    <location>
        <begin position="202"/>
        <end position="221"/>
    </location>
</feature>
<evidence type="ECO:0000259" key="6">
    <source>
        <dbReference type="Pfam" id="PF00916"/>
    </source>
</evidence>
<evidence type="ECO:0000313" key="7">
    <source>
        <dbReference type="EMBL" id="TMN21636.1"/>
    </source>
</evidence>
<accession>A0A5S3QMD1</accession>
<feature type="transmembrane region" description="Helical" evidence="5">
    <location>
        <begin position="40"/>
        <end position="65"/>
    </location>
</feature>
<evidence type="ECO:0000256" key="2">
    <source>
        <dbReference type="ARBA" id="ARBA00022692"/>
    </source>
</evidence>
<dbReference type="Proteomes" id="UP000306980">
    <property type="component" value="Unassembled WGS sequence"/>
</dbReference>
<dbReference type="EMBL" id="VCIA01000001">
    <property type="protein sequence ID" value="TMN21636.1"/>
    <property type="molecule type" value="Genomic_DNA"/>
</dbReference>
<evidence type="ECO:0000256" key="1">
    <source>
        <dbReference type="ARBA" id="ARBA00004141"/>
    </source>
</evidence>
<feature type="transmembrane region" description="Helical" evidence="5">
    <location>
        <begin position="382"/>
        <end position="413"/>
    </location>
</feature>
<evidence type="ECO:0000256" key="4">
    <source>
        <dbReference type="ARBA" id="ARBA00023136"/>
    </source>
</evidence>
<dbReference type="AlphaFoldDB" id="A0A5S3QMD1"/>
<feature type="transmembrane region" description="Helical" evidence="5">
    <location>
        <begin position="325"/>
        <end position="346"/>
    </location>
</feature>
<proteinExistence type="predicted"/>
<feature type="transmembrane region" description="Helical" evidence="5">
    <location>
        <begin position="72"/>
        <end position="91"/>
    </location>
</feature>
<dbReference type="GO" id="GO:0055085">
    <property type="term" value="P:transmembrane transport"/>
    <property type="evidence" value="ECO:0007669"/>
    <property type="project" value="InterPro"/>
</dbReference>
<dbReference type="RefSeq" id="WP_138602236.1">
    <property type="nucleotide sequence ID" value="NZ_VCIA01000001.1"/>
</dbReference>
<keyword evidence="2 5" id="KW-0812">Transmembrane</keyword>
<feature type="domain" description="SLC26A/SulP transporter" evidence="6">
    <location>
        <begin position="21"/>
        <end position="387"/>
    </location>
</feature>
<keyword evidence="3 5" id="KW-1133">Transmembrane helix</keyword>
<evidence type="ECO:0000256" key="5">
    <source>
        <dbReference type="SAM" id="Phobius"/>
    </source>
</evidence>
<dbReference type="InterPro" id="IPR011547">
    <property type="entry name" value="SLC26A/SulP_dom"/>
</dbReference>
<feature type="transmembrane region" description="Helical" evidence="5">
    <location>
        <begin position="352"/>
        <end position="370"/>
    </location>
</feature>
<evidence type="ECO:0000256" key="3">
    <source>
        <dbReference type="ARBA" id="ARBA00022989"/>
    </source>
</evidence>
<dbReference type="Pfam" id="PF00916">
    <property type="entry name" value="Sulfate_transp"/>
    <property type="match status" value="1"/>
</dbReference>
<reference evidence="7 8" key="1">
    <citation type="submission" date="2019-05" db="EMBL/GenBank/DDBJ databases">
        <title>Genomic analysis of Lentibacillus sp. NKC220-2.</title>
        <authorList>
            <person name="Oh Y.J."/>
        </authorList>
    </citation>
    <scope>NUCLEOTIDE SEQUENCE [LARGE SCALE GENOMIC DNA]</scope>
    <source>
        <strain evidence="7 8">NKC220-2</strain>
    </source>
</reference>
<organism evidence="7 8">
    <name type="scientific">Lentibacillus cibarius</name>
    <dbReference type="NCBI Taxonomy" id="2583219"/>
    <lineage>
        <taxon>Bacteria</taxon>
        <taxon>Bacillati</taxon>
        <taxon>Bacillota</taxon>
        <taxon>Bacilli</taxon>
        <taxon>Bacillales</taxon>
        <taxon>Bacillaceae</taxon>
        <taxon>Lentibacillus</taxon>
    </lineage>
</organism>
<evidence type="ECO:0000313" key="8">
    <source>
        <dbReference type="Proteomes" id="UP000306980"/>
    </source>
</evidence>
<name>A0A5S3QMD1_9BACI</name>
<comment type="caution">
    <text evidence="7">The sequence shown here is derived from an EMBL/GenBank/DDBJ whole genome shotgun (WGS) entry which is preliminary data.</text>
</comment>
<feature type="transmembrane region" description="Helical" evidence="5">
    <location>
        <begin position="131"/>
        <end position="157"/>
    </location>
</feature>
<dbReference type="PANTHER" id="PTHR11814">
    <property type="entry name" value="SULFATE TRANSPORTER"/>
    <property type="match status" value="1"/>
</dbReference>
<feature type="transmembrane region" description="Helical" evidence="5">
    <location>
        <begin position="177"/>
        <end position="195"/>
    </location>
</feature>